<feature type="compositionally biased region" description="Low complexity" evidence="1">
    <location>
        <begin position="102"/>
        <end position="138"/>
    </location>
</feature>
<comment type="caution">
    <text evidence="2">The sequence shown here is derived from an EMBL/GenBank/DDBJ whole genome shotgun (WGS) entry which is preliminary data.</text>
</comment>
<reference evidence="2" key="1">
    <citation type="submission" date="2023-01" db="EMBL/GenBank/DDBJ databases">
        <title>Colletotrichum chrysophilum M932 genome sequence.</title>
        <authorList>
            <person name="Baroncelli R."/>
        </authorList>
    </citation>
    <scope>NUCLEOTIDE SEQUENCE</scope>
    <source>
        <strain evidence="2">M932</strain>
    </source>
</reference>
<sequence>MGFWPPQLRTVRCPTTDSIEPTKAYRETSFGEIQHNPNSHPSMLLQINSVIKSDWVLVEYDQRVRASQVAETVKCASEPSRDLLERTPSISPSVHRKNTPKCSPECSPSSLHSSTYLAKPRIASPSQPSRIPRPSRAPTVGTRDARLSKTMQISPSSDTSNALREEPQVSTHDAKVWTEDEIHHLHNVSKQNVAGLRRTMRSSQRKTAAKIREFEKPVSARPLQSPGR</sequence>
<protein>
    <submittedName>
        <fullName evidence="2">Uncharacterized protein</fullName>
    </submittedName>
</protein>
<dbReference type="Proteomes" id="UP001243330">
    <property type="component" value="Unassembled WGS sequence"/>
</dbReference>
<keyword evidence="3" id="KW-1185">Reference proteome</keyword>
<evidence type="ECO:0000256" key="1">
    <source>
        <dbReference type="SAM" id="MobiDB-lite"/>
    </source>
</evidence>
<feature type="region of interest" description="Disordered" evidence="1">
    <location>
        <begin position="197"/>
        <end position="228"/>
    </location>
</feature>
<dbReference type="EMBL" id="JAQOWY010000660">
    <property type="protein sequence ID" value="KAK1839533.1"/>
    <property type="molecule type" value="Genomic_DNA"/>
</dbReference>
<feature type="region of interest" description="Disordered" evidence="1">
    <location>
        <begin position="77"/>
        <end position="145"/>
    </location>
</feature>
<dbReference type="AlphaFoldDB" id="A0AAD9A1Q2"/>
<gene>
    <name evidence="2" type="ORF">CCHR01_17846</name>
</gene>
<evidence type="ECO:0000313" key="3">
    <source>
        <dbReference type="Proteomes" id="UP001243330"/>
    </source>
</evidence>
<evidence type="ECO:0000313" key="2">
    <source>
        <dbReference type="EMBL" id="KAK1839533.1"/>
    </source>
</evidence>
<proteinExistence type="predicted"/>
<name>A0AAD9A1Q2_9PEZI</name>
<organism evidence="2 3">
    <name type="scientific">Colletotrichum chrysophilum</name>
    <dbReference type="NCBI Taxonomy" id="1836956"/>
    <lineage>
        <taxon>Eukaryota</taxon>
        <taxon>Fungi</taxon>
        <taxon>Dikarya</taxon>
        <taxon>Ascomycota</taxon>
        <taxon>Pezizomycotina</taxon>
        <taxon>Sordariomycetes</taxon>
        <taxon>Hypocreomycetidae</taxon>
        <taxon>Glomerellales</taxon>
        <taxon>Glomerellaceae</taxon>
        <taxon>Colletotrichum</taxon>
        <taxon>Colletotrichum gloeosporioides species complex</taxon>
    </lineage>
</organism>
<accession>A0AAD9A1Q2</accession>
<feature type="compositionally biased region" description="Basic residues" evidence="1">
    <location>
        <begin position="198"/>
        <end position="209"/>
    </location>
</feature>